<protein>
    <recommendedName>
        <fullName evidence="5">FRIGIDA-like protein</fullName>
    </recommendedName>
</protein>
<dbReference type="Pfam" id="PF07899">
    <property type="entry name" value="Frigida"/>
    <property type="match status" value="1"/>
</dbReference>
<feature type="compositionally biased region" description="Basic residues" evidence="7">
    <location>
        <begin position="816"/>
        <end position="825"/>
    </location>
</feature>
<dbReference type="AlphaFoldDB" id="A0ABD2ZAQ3"/>
<evidence type="ECO:0000256" key="3">
    <source>
        <dbReference type="ARBA" id="ARBA00022782"/>
    </source>
</evidence>
<dbReference type="Proteomes" id="UP001630127">
    <property type="component" value="Unassembled WGS sequence"/>
</dbReference>
<evidence type="ECO:0000313" key="8">
    <source>
        <dbReference type="EMBL" id="KAL3516188.1"/>
    </source>
</evidence>
<evidence type="ECO:0000313" key="9">
    <source>
        <dbReference type="Proteomes" id="UP001630127"/>
    </source>
</evidence>
<reference evidence="8 9" key="1">
    <citation type="submission" date="2024-11" db="EMBL/GenBank/DDBJ databases">
        <title>A near-complete genome assembly of Cinchona calisaya.</title>
        <authorList>
            <person name="Lian D.C."/>
            <person name="Zhao X.W."/>
            <person name="Wei L."/>
        </authorList>
    </citation>
    <scope>NUCLEOTIDE SEQUENCE [LARGE SCALE GENOMIC DNA]</scope>
    <source>
        <tissue evidence="8">Nenye</tissue>
    </source>
</reference>
<feature type="region of interest" description="Disordered" evidence="7">
    <location>
        <begin position="732"/>
        <end position="825"/>
    </location>
</feature>
<dbReference type="PANTHER" id="PTHR31791:SF47">
    <property type="entry name" value="INACTIVE FRIGIDA-LIKE PROTEIN 2"/>
    <property type="match status" value="1"/>
</dbReference>
<gene>
    <name evidence="8" type="ORF">ACH5RR_023090</name>
</gene>
<feature type="coiled-coil region" evidence="6">
    <location>
        <begin position="226"/>
        <end position="406"/>
    </location>
</feature>
<keyword evidence="9" id="KW-1185">Reference proteome</keyword>
<dbReference type="GO" id="GO:0030154">
    <property type="term" value="P:cell differentiation"/>
    <property type="evidence" value="ECO:0007669"/>
    <property type="project" value="UniProtKB-KW"/>
</dbReference>
<comment type="similarity">
    <text evidence="1 5">Belongs to the Frigida family.</text>
</comment>
<evidence type="ECO:0000256" key="5">
    <source>
        <dbReference type="RuleBase" id="RU364012"/>
    </source>
</evidence>
<feature type="compositionally biased region" description="Polar residues" evidence="7">
    <location>
        <begin position="765"/>
        <end position="786"/>
    </location>
</feature>
<evidence type="ECO:0000256" key="4">
    <source>
        <dbReference type="ARBA" id="ARBA00023089"/>
    </source>
</evidence>
<accession>A0ABD2ZAQ3</accession>
<keyword evidence="6" id="KW-0175">Coiled coil</keyword>
<organism evidence="8 9">
    <name type="scientific">Cinchona calisaya</name>
    <dbReference type="NCBI Taxonomy" id="153742"/>
    <lineage>
        <taxon>Eukaryota</taxon>
        <taxon>Viridiplantae</taxon>
        <taxon>Streptophyta</taxon>
        <taxon>Embryophyta</taxon>
        <taxon>Tracheophyta</taxon>
        <taxon>Spermatophyta</taxon>
        <taxon>Magnoliopsida</taxon>
        <taxon>eudicotyledons</taxon>
        <taxon>Gunneridae</taxon>
        <taxon>Pentapetalae</taxon>
        <taxon>asterids</taxon>
        <taxon>lamiids</taxon>
        <taxon>Gentianales</taxon>
        <taxon>Rubiaceae</taxon>
        <taxon>Cinchonoideae</taxon>
        <taxon>Cinchoneae</taxon>
        <taxon>Cinchona</taxon>
    </lineage>
</organism>
<dbReference type="InterPro" id="IPR012474">
    <property type="entry name" value="Frigida"/>
</dbReference>
<sequence>MQKFHASKRMGLLEEISANLEFAEAKKDSLRKSILMLMVDWRDFEKHQGTTNKCLIECLDELESREKHLNSVQESVSQSSMELRLMEKSVDQKAKEVEDKEKGLICLQEKRMMELELKEKEWALKKEEVIEEFRKREMELGEEEKAVKGLIGKLEMEKNEILGMEKLVEERLREVWLKEESFEERGREIEKRVSELDHRERKIKEREKRVNFSQFGPMAVEREREIEMKEKEVSIMREDLEFKEKDLEFERVVNEKREKELDIREKQLETKKKEYEITQECFEEVHMKEKQCLLEKELLDKGNKELEKKRKEFEDTVKGVKELKMTKKQLERKKKELEMMESQLETKKKELEVTQECLKELRLAKSECHLEKELLEKGNRELELKKKELEDRITEFDLREKELELKEEKLNDKLRACVKRELEEKVMDDRAISNPSSPLFIFSVEFDGLDLHMFLNGHEMNLDSADEVFKDLQSSGDPAYLVLNAMETLNPSYLRKVGMEFGGRVAESCILLLEQLIRISPKIQSCVRTEALKLAQEWKEMIKAGNSLDVLGFLHLLASFDLASAFDMEEVMNFLDSVAQHQKTPELCRRLGVTDKMPGFIFGLTKKMLLLLAVEYVYEFNLVDKIPPVALLKKHVLHSRLVANEICNDGQSTSEAQDKAMMNEICDLKSVIKCIMDHGLQSEYSPDQLRERVVLLERRRAHLKTIMPAPSSKELPKFDANNELPVAWLKQESTKKRSHPDGAFVNEARLPPSNKSRRFAPPAEASQNGQVANCQHFHSNSVQPFSQRPGPKRYGPDVGAPPKHYRGRSFTALIHSRNHNRWRKH</sequence>
<dbReference type="EMBL" id="JBJUIK010000010">
    <property type="protein sequence ID" value="KAL3516188.1"/>
    <property type="molecule type" value="Genomic_DNA"/>
</dbReference>
<dbReference type="GO" id="GO:0009908">
    <property type="term" value="P:flower development"/>
    <property type="evidence" value="ECO:0007669"/>
    <property type="project" value="UniProtKB-KW"/>
</dbReference>
<evidence type="ECO:0000256" key="1">
    <source>
        <dbReference type="ARBA" id="ARBA00008956"/>
    </source>
</evidence>
<comment type="caution">
    <text evidence="8">The sequence shown here is derived from an EMBL/GenBank/DDBJ whole genome shotgun (WGS) entry which is preliminary data.</text>
</comment>
<keyword evidence="4 5" id="KW-0287">Flowering</keyword>
<keyword evidence="2 5" id="KW-0217">Developmental protein</keyword>
<evidence type="ECO:0000256" key="6">
    <source>
        <dbReference type="SAM" id="Coils"/>
    </source>
</evidence>
<name>A0ABD2ZAQ3_9GENT</name>
<dbReference type="PANTHER" id="PTHR31791">
    <property type="entry name" value="FRIGIDA-LIKE PROTEIN 3-RELATED"/>
    <property type="match status" value="1"/>
</dbReference>
<proteinExistence type="inferred from homology"/>
<keyword evidence="3 5" id="KW-0221">Differentiation</keyword>
<evidence type="ECO:0000256" key="2">
    <source>
        <dbReference type="ARBA" id="ARBA00022473"/>
    </source>
</evidence>
<evidence type="ECO:0000256" key="7">
    <source>
        <dbReference type="SAM" id="MobiDB-lite"/>
    </source>
</evidence>